<comment type="caution">
    <text evidence="1">The sequence shown here is derived from an EMBL/GenBank/DDBJ whole genome shotgun (WGS) entry which is preliminary data.</text>
</comment>
<keyword evidence="2" id="KW-1185">Reference proteome</keyword>
<dbReference type="AlphaFoldDB" id="A0A8K1GIE9"/>
<dbReference type="OrthoDB" id="416454at2759"/>
<evidence type="ECO:0000313" key="1">
    <source>
        <dbReference type="EMBL" id="TRZ18160.1"/>
    </source>
</evidence>
<dbReference type="Proteomes" id="UP000796761">
    <property type="component" value="Unassembled WGS sequence"/>
</dbReference>
<evidence type="ECO:0000313" key="2">
    <source>
        <dbReference type="Proteomes" id="UP000796761"/>
    </source>
</evidence>
<organism evidence="1 2">
    <name type="scientific">Zosterops borbonicus</name>
    <dbReference type="NCBI Taxonomy" id="364589"/>
    <lineage>
        <taxon>Eukaryota</taxon>
        <taxon>Metazoa</taxon>
        <taxon>Chordata</taxon>
        <taxon>Craniata</taxon>
        <taxon>Vertebrata</taxon>
        <taxon>Euteleostomi</taxon>
        <taxon>Archelosauria</taxon>
        <taxon>Archosauria</taxon>
        <taxon>Dinosauria</taxon>
        <taxon>Saurischia</taxon>
        <taxon>Theropoda</taxon>
        <taxon>Coelurosauria</taxon>
        <taxon>Aves</taxon>
        <taxon>Neognathae</taxon>
        <taxon>Neoaves</taxon>
        <taxon>Telluraves</taxon>
        <taxon>Australaves</taxon>
        <taxon>Passeriformes</taxon>
        <taxon>Sylvioidea</taxon>
        <taxon>Zosteropidae</taxon>
        <taxon>Zosterops</taxon>
    </lineage>
</organism>
<gene>
    <name evidence="1" type="ORF">HGM15179_008956</name>
</gene>
<sequence>MEKLQPRLGQEHSLLGSELAAWPDPESGGEWCFIQLGTVTSGVPQGSVLGPVFFNTFSEDIESSISKFADDTKLGACVDLLEGGGPCKGTWTGIRDQEQCRCKPFTKGACLSVPGSTRNENTSPTCTSKKKQTLPQCSTCSTFATCSLWIPLHSHAWFGEEIDSP</sequence>
<accession>A0A8K1GIE9</accession>
<name>A0A8K1GIE9_9PASS</name>
<evidence type="ECO:0008006" key="3">
    <source>
        <dbReference type="Google" id="ProtNLM"/>
    </source>
</evidence>
<reference evidence="1" key="1">
    <citation type="submission" date="2019-04" db="EMBL/GenBank/DDBJ databases">
        <title>Genome assembly of Zosterops borbonicus 15179.</title>
        <authorList>
            <person name="Leroy T."/>
            <person name="Anselmetti Y."/>
            <person name="Tilak M.-K."/>
            <person name="Nabholz B."/>
        </authorList>
    </citation>
    <scope>NUCLEOTIDE SEQUENCE</scope>
    <source>
        <strain evidence="1">HGM_15179</strain>
        <tissue evidence="1">Muscle</tissue>
    </source>
</reference>
<protein>
    <recommendedName>
        <fullName evidence="3">Reverse transcriptase domain-containing protein</fullName>
    </recommendedName>
</protein>
<dbReference type="EMBL" id="SWJQ01000231">
    <property type="protein sequence ID" value="TRZ18160.1"/>
    <property type="molecule type" value="Genomic_DNA"/>
</dbReference>
<proteinExistence type="predicted"/>